<evidence type="ECO:0000313" key="2">
    <source>
        <dbReference type="Proteomes" id="UP000237819"/>
    </source>
</evidence>
<dbReference type="EMBL" id="PUHZ01000023">
    <property type="protein sequence ID" value="PQO43729.1"/>
    <property type="molecule type" value="Genomic_DNA"/>
</dbReference>
<sequence length="361" mass="41161">MNEELRQRLGSLWILGIMGRSNEEKLAATREALDLAQASGDLDAIFDAKLYHAGSTIVAGYADQAMPLFAWCLAHFEQDPQRFQKERDSLLRQFKRTLQKADEFPQLSLEQIESMRTQMGEMLRQGGYSLRTLYYTKMTFGMAIGDRAAAAAAYERYADLAPDDMGDCATCELNNELDYLIFQGDFEQALQVGGPILRGEQTCAQVPHYTFGYVLRPLALLGRHEEADDYQSRGYELIRSSTGFLSALPHHLAYLSHRGQFDAALQIFENHLPEALDSRQLRGKHHFYLATQLMLTRLAEERPTVTFRPPQHFPLYQPSGEYAVADLIAWLESETAPLAEQFNQRNGNQYFTHELVDRLNY</sequence>
<reference evidence="1 2" key="1">
    <citation type="submission" date="2018-02" db="EMBL/GenBank/DDBJ databases">
        <title>Comparative genomes isolates from brazilian mangrove.</title>
        <authorList>
            <person name="Araujo J.E."/>
            <person name="Taketani R.G."/>
            <person name="Silva M.C.P."/>
            <person name="Loureco M.V."/>
            <person name="Andreote F.D."/>
        </authorList>
    </citation>
    <scope>NUCLEOTIDE SEQUENCE [LARGE SCALE GENOMIC DNA]</scope>
    <source>
        <strain evidence="1 2">Nap-Phe MGV</strain>
    </source>
</reference>
<evidence type="ECO:0000313" key="1">
    <source>
        <dbReference type="EMBL" id="PQO43729.1"/>
    </source>
</evidence>
<dbReference type="AlphaFoldDB" id="A0A2S8GGY7"/>
<dbReference type="OrthoDB" id="56388at2"/>
<proteinExistence type="predicted"/>
<evidence type="ECO:0008006" key="3">
    <source>
        <dbReference type="Google" id="ProtNLM"/>
    </source>
</evidence>
<comment type="caution">
    <text evidence="1">The sequence shown here is derived from an EMBL/GenBank/DDBJ whole genome shotgun (WGS) entry which is preliminary data.</text>
</comment>
<organism evidence="1 2">
    <name type="scientific">Blastopirellula marina</name>
    <dbReference type="NCBI Taxonomy" id="124"/>
    <lineage>
        <taxon>Bacteria</taxon>
        <taxon>Pseudomonadati</taxon>
        <taxon>Planctomycetota</taxon>
        <taxon>Planctomycetia</taxon>
        <taxon>Pirellulales</taxon>
        <taxon>Pirellulaceae</taxon>
        <taxon>Blastopirellula</taxon>
    </lineage>
</organism>
<gene>
    <name evidence="1" type="ORF">C5Y93_24155</name>
</gene>
<accession>A0A2S8GGY7</accession>
<name>A0A2S8GGY7_9BACT</name>
<dbReference type="Proteomes" id="UP000237819">
    <property type="component" value="Unassembled WGS sequence"/>
</dbReference>
<dbReference type="RefSeq" id="WP_105338014.1">
    <property type="nucleotide sequence ID" value="NZ_PUHZ01000023.1"/>
</dbReference>
<protein>
    <recommendedName>
        <fullName evidence="3">Tetratricopeptide repeat protein</fullName>
    </recommendedName>
</protein>